<evidence type="ECO:0000256" key="2">
    <source>
        <dbReference type="ARBA" id="ARBA00022475"/>
    </source>
</evidence>
<feature type="transmembrane region" description="Helical" evidence="6">
    <location>
        <begin position="429"/>
        <end position="451"/>
    </location>
</feature>
<evidence type="ECO:0000313" key="8">
    <source>
        <dbReference type="Proteomes" id="UP000242699"/>
    </source>
</evidence>
<dbReference type="PANTHER" id="PTHR42770:SF7">
    <property type="entry name" value="MEMBRANE PROTEIN"/>
    <property type="match status" value="1"/>
</dbReference>
<keyword evidence="2" id="KW-1003">Cell membrane</keyword>
<sequence>MLKTEIKEPSVPRLVKNSLGTADILGVSLANTAPAMSFFFSFALIAGAAGVASPLAIIVAAVAILLKINSLVEFTRVTPSTGSYISYIGKTFGAIPGVITAWALGFGYIVAVGYVMAVMGGWSSLILTKFLHFTIPWQPITVIFVLFVTYLVYRGVKVSTRWAVVMFGFELLLIVVSMIAMLVANHAHLSLSSFNPRYVKNGLAGIGLAFPLALFMFIGVGNPGAMVEETRDARHSVPTAIYAATIFVSVIYVLMAWSTSVAFHDHAGTIAGLAVPFVTGADKSLGAFSILVYLAGLSSTFASLIGATNAQTRMIFSAGREGLLPFGLGKVSKYGTPWATLVMYSGAALLITLIWASQGQALTEAGVIGTLGTIPVALVYLVLNIALPVYYLKHHRDLFSWWKHFTVPVLGTLFLILPLWGLIQPGQPAPFNLFPGIVLAVLIVAYVYAVIRKRQIPDLAERVGSVIADE</sequence>
<keyword evidence="5 6" id="KW-0472">Membrane</keyword>
<dbReference type="GO" id="GO:0005886">
    <property type="term" value="C:plasma membrane"/>
    <property type="evidence" value="ECO:0007669"/>
    <property type="project" value="UniProtKB-SubCell"/>
</dbReference>
<proteinExistence type="predicted"/>
<comment type="caution">
    <text evidence="7">The sequence shown here is derived from an EMBL/GenBank/DDBJ whole genome shotgun (WGS) entry which is preliminary data.</text>
</comment>
<name>A0A2T2WMW9_9FIRM</name>
<feature type="transmembrane region" description="Helical" evidence="6">
    <location>
        <begin position="285"/>
        <end position="307"/>
    </location>
</feature>
<dbReference type="InterPro" id="IPR050367">
    <property type="entry name" value="APC_superfamily"/>
</dbReference>
<dbReference type="PANTHER" id="PTHR42770">
    <property type="entry name" value="AMINO ACID TRANSPORTER-RELATED"/>
    <property type="match status" value="1"/>
</dbReference>
<feature type="transmembrane region" description="Helical" evidence="6">
    <location>
        <begin position="404"/>
        <end position="423"/>
    </location>
</feature>
<evidence type="ECO:0000256" key="4">
    <source>
        <dbReference type="ARBA" id="ARBA00022989"/>
    </source>
</evidence>
<feature type="transmembrane region" description="Helical" evidence="6">
    <location>
        <begin position="239"/>
        <end position="257"/>
    </location>
</feature>
<dbReference type="EMBL" id="PXYT01000091">
    <property type="protein sequence ID" value="PSR23582.1"/>
    <property type="molecule type" value="Genomic_DNA"/>
</dbReference>
<comment type="subcellular location">
    <subcellularLocation>
        <location evidence="1">Cell membrane</location>
        <topology evidence="1">Multi-pass membrane protein</topology>
    </subcellularLocation>
</comment>
<feature type="transmembrane region" description="Helical" evidence="6">
    <location>
        <begin position="135"/>
        <end position="153"/>
    </location>
</feature>
<evidence type="ECO:0000256" key="6">
    <source>
        <dbReference type="SAM" id="Phobius"/>
    </source>
</evidence>
<feature type="transmembrane region" description="Helical" evidence="6">
    <location>
        <begin position="368"/>
        <end position="392"/>
    </location>
</feature>
<feature type="transmembrane region" description="Helical" evidence="6">
    <location>
        <begin position="203"/>
        <end position="227"/>
    </location>
</feature>
<gene>
    <name evidence="7" type="ORF">C7B43_19930</name>
</gene>
<feature type="transmembrane region" description="Helical" evidence="6">
    <location>
        <begin position="338"/>
        <end position="356"/>
    </location>
</feature>
<keyword evidence="3 6" id="KW-0812">Transmembrane</keyword>
<keyword evidence="4 6" id="KW-1133">Transmembrane helix</keyword>
<evidence type="ECO:0000256" key="1">
    <source>
        <dbReference type="ARBA" id="ARBA00004651"/>
    </source>
</evidence>
<dbReference type="Gene3D" id="1.20.1740.10">
    <property type="entry name" value="Amino acid/polyamine transporter I"/>
    <property type="match status" value="1"/>
</dbReference>
<reference evidence="7 8" key="1">
    <citation type="journal article" date="2014" name="BMC Genomics">
        <title>Comparison of environmental and isolate Sulfobacillus genomes reveals diverse carbon, sulfur, nitrogen, and hydrogen metabolisms.</title>
        <authorList>
            <person name="Justice N.B."/>
            <person name="Norman A."/>
            <person name="Brown C.T."/>
            <person name="Singh A."/>
            <person name="Thomas B.C."/>
            <person name="Banfield J.F."/>
        </authorList>
    </citation>
    <scope>NUCLEOTIDE SEQUENCE [LARGE SCALE GENOMIC DNA]</scope>
    <source>
        <strain evidence="7">AMDSBA1</strain>
    </source>
</reference>
<feature type="transmembrane region" description="Helical" evidence="6">
    <location>
        <begin position="87"/>
        <end position="115"/>
    </location>
</feature>
<dbReference type="Pfam" id="PF13520">
    <property type="entry name" value="AA_permease_2"/>
    <property type="match status" value="1"/>
</dbReference>
<feature type="transmembrane region" description="Helical" evidence="6">
    <location>
        <begin position="162"/>
        <end position="183"/>
    </location>
</feature>
<feature type="transmembrane region" description="Helical" evidence="6">
    <location>
        <begin position="38"/>
        <end position="66"/>
    </location>
</feature>
<protein>
    <submittedName>
        <fullName evidence="7">APC family permease</fullName>
    </submittedName>
</protein>
<dbReference type="Proteomes" id="UP000242699">
    <property type="component" value="Unassembled WGS sequence"/>
</dbReference>
<dbReference type="PIRSF" id="PIRSF006060">
    <property type="entry name" value="AA_transporter"/>
    <property type="match status" value="1"/>
</dbReference>
<dbReference type="InterPro" id="IPR002293">
    <property type="entry name" value="AA/rel_permease1"/>
</dbReference>
<dbReference type="AlphaFoldDB" id="A0A2T2WMW9"/>
<evidence type="ECO:0000256" key="5">
    <source>
        <dbReference type="ARBA" id="ARBA00023136"/>
    </source>
</evidence>
<evidence type="ECO:0000313" key="7">
    <source>
        <dbReference type="EMBL" id="PSR23582.1"/>
    </source>
</evidence>
<evidence type="ECO:0000256" key="3">
    <source>
        <dbReference type="ARBA" id="ARBA00022692"/>
    </source>
</evidence>
<organism evidence="7 8">
    <name type="scientific">Sulfobacillus benefaciens</name>
    <dbReference type="NCBI Taxonomy" id="453960"/>
    <lineage>
        <taxon>Bacteria</taxon>
        <taxon>Bacillati</taxon>
        <taxon>Bacillota</taxon>
        <taxon>Clostridia</taxon>
        <taxon>Eubacteriales</taxon>
        <taxon>Clostridiales Family XVII. Incertae Sedis</taxon>
        <taxon>Sulfobacillus</taxon>
    </lineage>
</organism>
<dbReference type="GO" id="GO:0022857">
    <property type="term" value="F:transmembrane transporter activity"/>
    <property type="evidence" value="ECO:0007669"/>
    <property type="project" value="InterPro"/>
</dbReference>
<accession>A0A2T2WMW9</accession>